<evidence type="ECO:0000313" key="1">
    <source>
        <dbReference type="EMBL" id="KAH7405000.1"/>
    </source>
</evidence>
<dbReference type="EMBL" id="CM035420">
    <property type="protein sequence ID" value="KAH7405000.1"/>
    <property type="molecule type" value="Genomic_DNA"/>
</dbReference>
<evidence type="ECO:0000313" key="2">
    <source>
        <dbReference type="Proteomes" id="UP000825935"/>
    </source>
</evidence>
<proteinExistence type="predicted"/>
<gene>
    <name evidence="1" type="ORF">KP509_15G053200</name>
</gene>
<name>A0A8T2T748_CERRI</name>
<accession>A0A8T2T748</accession>
<keyword evidence="2" id="KW-1185">Reference proteome</keyword>
<sequence length="87" mass="9326">MALCCSIASAVSQARIDVMEVIVNDAQAQIFGEPVGKIVSIVSWFGSCTRDYVPQRSRLEEYSDTHGPCQIVGADEHVYGIAAHGGL</sequence>
<comment type="caution">
    <text evidence="1">The sequence shown here is derived from an EMBL/GenBank/DDBJ whole genome shotgun (WGS) entry which is preliminary data.</text>
</comment>
<reference evidence="1" key="1">
    <citation type="submission" date="2021-08" db="EMBL/GenBank/DDBJ databases">
        <title>WGS assembly of Ceratopteris richardii.</title>
        <authorList>
            <person name="Marchant D.B."/>
            <person name="Chen G."/>
            <person name="Jenkins J."/>
            <person name="Shu S."/>
            <person name="Leebens-Mack J."/>
            <person name="Grimwood J."/>
            <person name="Schmutz J."/>
            <person name="Soltis P."/>
            <person name="Soltis D."/>
            <person name="Chen Z.-H."/>
        </authorList>
    </citation>
    <scope>NUCLEOTIDE SEQUENCE</scope>
    <source>
        <strain evidence="1">Whitten #5841</strain>
        <tissue evidence="1">Leaf</tissue>
    </source>
</reference>
<organism evidence="1 2">
    <name type="scientific">Ceratopteris richardii</name>
    <name type="common">Triangle waterfern</name>
    <dbReference type="NCBI Taxonomy" id="49495"/>
    <lineage>
        <taxon>Eukaryota</taxon>
        <taxon>Viridiplantae</taxon>
        <taxon>Streptophyta</taxon>
        <taxon>Embryophyta</taxon>
        <taxon>Tracheophyta</taxon>
        <taxon>Polypodiopsida</taxon>
        <taxon>Polypodiidae</taxon>
        <taxon>Polypodiales</taxon>
        <taxon>Pteridineae</taxon>
        <taxon>Pteridaceae</taxon>
        <taxon>Parkerioideae</taxon>
        <taxon>Ceratopteris</taxon>
    </lineage>
</organism>
<dbReference type="Proteomes" id="UP000825935">
    <property type="component" value="Chromosome 15"/>
</dbReference>
<protein>
    <submittedName>
        <fullName evidence="1">Uncharacterized protein</fullName>
    </submittedName>
</protein>
<dbReference type="AlphaFoldDB" id="A0A8T2T748"/>